<dbReference type="EMBL" id="AZIM01001991">
    <property type="protein sequence ID" value="ETE65092.1"/>
    <property type="molecule type" value="Genomic_DNA"/>
</dbReference>
<proteinExistence type="predicted"/>
<feature type="coiled-coil region" evidence="9">
    <location>
        <begin position="8"/>
        <end position="46"/>
    </location>
</feature>
<evidence type="ECO:0000256" key="9">
    <source>
        <dbReference type="SAM" id="Coils"/>
    </source>
</evidence>
<name>V8NU82_OPHHA</name>
<keyword evidence="6" id="KW-0206">Cytoskeleton</keyword>
<evidence type="ECO:0000313" key="11">
    <source>
        <dbReference type="Proteomes" id="UP000018936"/>
    </source>
</evidence>
<evidence type="ECO:0000256" key="7">
    <source>
        <dbReference type="ARBA" id="ARBA00023273"/>
    </source>
</evidence>
<dbReference type="InterPro" id="IPR019323">
    <property type="entry name" value="ELKS/CAST"/>
</dbReference>
<dbReference type="GO" id="GO:0098882">
    <property type="term" value="F:structural constituent of presynaptic active zone"/>
    <property type="evidence" value="ECO:0007669"/>
    <property type="project" value="TreeGrafter"/>
</dbReference>
<keyword evidence="4" id="KW-0770">Synapse</keyword>
<dbReference type="GO" id="GO:0030424">
    <property type="term" value="C:axon"/>
    <property type="evidence" value="ECO:0007669"/>
    <property type="project" value="UniProtKB-SubCell"/>
</dbReference>
<reference evidence="10 11" key="1">
    <citation type="journal article" date="2013" name="Proc. Natl. Acad. Sci. U.S.A.">
        <title>The king cobra genome reveals dynamic gene evolution and adaptation in the snake venom system.</title>
        <authorList>
            <person name="Vonk F.J."/>
            <person name="Casewell N.R."/>
            <person name="Henkel C.V."/>
            <person name="Heimberg A.M."/>
            <person name="Jansen H.J."/>
            <person name="McCleary R.J."/>
            <person name="Kerkkamp H.M."/>
            <person name="Vos R.A."/>
            <person name="Guerreiro I."/>
            <person name="Calvete J.J."/>
            <person name="Wuster W."/>
            <person name="Woods A.E."/>
            <person name="Logan J.M."/>
            <person name="Harrison R.A."/>
            <person name="Castoe T.A."/>
            <person name="de Koning A.P."/>
            <person name="Pollock D.D."/>
            <person name="Yandell M."/>
            <person name="Calderon D."/>
            <person name="Renjifo C."/>
            <person name="Currier R.B."/>
            <person name="Salgado D."/>
            <person name="Pla D."/>
            <person name="Sanz L."/>
            <person name="Hyder A.S."/>
            <person name="Ribeiro J.M."/>
            <person name="Arntzen J.W."/>
            <person name="van den Thillart G.E."/>
            <person name="Boetzer M."/>
            <person name="Pirovano W."/>
            <person name="Dirks R.P."/>
            <person name="Spaink H.P."/>
            <person name="Duboule D."/>
            <person name="McGlinn E."/>
            <person name="Kini R.M."/>
            <person name="Richardson M.K."/>
        </authorList>
    </citation>
    <scope>NUCLEOTIDE SEQUENCE</scope>
    <source>
        <tissue evidence="10">Blood</tissue>
    </source>
</reference>
<keyword evidence="5 9" id="KW-0175">Coiled coil</keyword>
<evidence type="ECO:0000256" key="6">
    <source>
        <dbReference type="ARBA" id="ARBA00023212"/>
    </source>
</evidence>
<feature type="non-terminal residue" evidence="10">
    <location>
        <position position="237"/>
    </location>
</feature>
<keyword evidence="7" id="KW-0966">Cell projection</keyword>
<protein>
    <submittedName>
        <fullName evidence="10">Uncharacterized protein</fullName>
    </submittedName>
</protein>
<evidence type="ECO:0000256" key="1">
    <source>
        <dbReference type="ARBA" id="ARBA00004245"/>
    </source>
</evidence>
<dbReference type="Pfam" id="PF10174">
    <property type="entry name" value="Cast"/>
    <property type="match status" value="2"/>
</dbReference>
<evidence type="ECO:0000256" key="8">
    <source>
        <dbReference type="ARBA" id="ARBA00034106"/>
    </source>
</evidence>
<feature type="coiled-coil region" evidence="9">
    <location>
        <begin position="94"/>
        <end position="149"/>
    </location>
</feature>
<dbReference type="OrthoDB" id="9428532at2759"/>
<dbReference type="AlphaFoldDB" id="V8NU82"/>
<dbReference type="Proteomes" id="UP000018936">
    <property type="component" value="Unassembled WGS sequence"/>
</dbReference>
<evidence type="ECO:0000256" key="3">
    <source>
        <dbReference type="ARBA" id="ARBA00022553"/>
    </source>
</evidence>
<keyword evidence="3" id="KW-0597">Phosphoprotein</keyword>
<sequence length="237" mass="27399">MKDQNKKVANLKHNQQIEKKKNAQLLEEVRRREDNMTDNAQHLQTLAESSIVWRLDSNLEERIAIVMPCQIFVCILWKNFLIVLKCKFEAYLCVSALELKLEELRNALDKTRQELDATKARLASTQQSLGEKEAHLANLRLERRKQLEEILEMKFGIDFQMFFKAFSCYLMPLADIQKLQPMLEQCLAMGLISLHSQCYSDGKCLQPTIMSSMLRCGSLNLVSVKASKKMADNFHSK</sequence>
<accession>V8NU82</accession>
<evidence type="ECO:0000256" key="2">
    <source>
        <dbReference type="ARBA" id="ARBA00022490"/>
    </source>
</evidence>
<organism evidence="10 11">
    <name type="scientific">Ophiophagus hannah</name>
    <name type="common">King cobra</name>
    <name type="synonym">Naja hannah</name>
    <dbReference type="NCBI Taxonomy" id="8665"/>
    <lineage>
        <taxon>Eukaryota</taxon>
        <taxon>Metazoa</taxon>
        <taxon>Chordata</taxon>
        <taxon>Craniata</taxon>
        <taxon>Vertebrata</taxon>
        <taxon>Euteleostomi</taxon>
        <taxon>Lepidosauria</taxon>
        <taxon>Squamata</taxon>
        <taxon>Bifurcata</taxon>
        <taxon>Unidentata</taxon>
        <taxon>Episquamata</taxon>
        <taxon>Toxicofera</taxon>
        <taxon>Serpentes</taxon>
        <taxon>Colubroidea</taxon>
        <taxon>Elapidae</taxon>
        <taxon>Elapinae</taxon>
        <taxon>Ophiophagus</taxon>
    </lineage>
</organism>
<dbReference type="PANTHER" id="PTHR18861">
    <property type="entry name" value="ELKS/RAB6-INTERACTING/CAST PROTEIN"/>
    <property type="match status" value="1"/>
</dbReference>
<gene>
    <name evidence="10" type="ORF">L345_09136</name>
</gene>
<evidence type="ECO:0000256" key="4">
    <source>
        <dbReference type="ARBA" id="ARBA00023018"/>
    </source>
</evidence>
<comment type="caution">
    <text evidence="10">The sequence shown here is derived from an EMBL/GenBank/DDBJ whole genome shotgun (WGS) entry which is preliminary data.</text>
</comment>
<evidence type="ECO:0000313" key="10">
    <source>
        <dbReference type="EMBL" id="ETE65092.1"/>
    </source>
</evidence>
<dbReference type="GO" id="GO:0007274">
    <property type="term" value="P:neuromuscular synaptic transmission"/>
    <property type="evidence" value="ECO:0007669"/>
    <property type="project" value="TreeGrafter"/>
</dbReference>
<evidence type="ECO:0000256" key="5">
    <source>
        <dbReference type="ARBA" id="ARBA00023054"/>
    </source>
</evidence>
<dbReference type="GO" id="GO:0048167">
    <property type="term" value="P:regulation of synaptic plasticity"/>
    <property type="evidence" value="ECO:0007669"/>
    <property type="project" value="TreeGrafter"/>
</dbReference>
<keyword evidence="2" id="KW-0963">Cytoplasm</keyword>
<dbReference type="PANTHER" id="PTHR18861:SF3">
    <property type="entry name" value="ERC PROTEIN 2"/>
    <property type="match status" value="1"/>
</dbReference>
<keyword evidence="11" id="KW-1185">Reference proteome</keyword>
<comment type="subcellular location">
    <subcellularLocation>
        <location evidence="1">Cytoplasm</location>
        <location evidence="1">Cytoskeleton</location>
    </subcellularLocation>
    <subcellularLocation>
        <location evidence="8">Presynapse</location>
    </subcellularLocation>
</comment>
<dbReference type="GO" id="GO:0048788">
    <property type="term" value="C:cytoskeleton of presynaptic active zone"/>
    <property type="evidence" value="ECO:0007669"/>
    <property type="project" value="TreeGrafter"/>
</dbReference>